<dbReference type="GO" id="GO:0006886">
    <property type="term" value="P:intracellular protein transport"/>
    <property type="evidence" value="ECO:0007669"/>
    <property type="project" value="UniProtKB-UniRule"/>
</dbReference>
<comment type="caution">
    <text evidence="2">The sequence shown here is derived from an EMBL/GenBank/DDBJ whole genome shotgun (WGS) entry which is preliminary data.</text>
</comment>
<keyword evidence="1" id="KW-0472">Membrane</keyword>
<dbReference type="InterPro" id="IPR008417">
    <property type="entry name" value="BAP29/BAP31"/>
</dbReference>
<keyword evidence="1" id="KW-1133">Transmembrane helix</keyword>
<gene>
    <name evidence="2" type="ORF">DCAF_LOCUS22856</name>
</gene>
<keyword evidence="1" id="KW-0653">Protein transport</keyword>
<feature type="transmembrane region" description="Helical" evidence="1">
    <location>
        <begin position="6"/>
        <end position="22"/>
    </location>
</feature>
<comment type="function">
    <text evidence="1">May play a role in anterograde transport of membrane proteins from the endoplasmic reticulum to the Golgi.</text>
</comment>
<accession>A0AAV1SGD3</accession>
<dbReference type="GO" id="GO:0006888">
    <property type="term" value="P:endoplasmic reticulum to Golgi vesicle-mediated transport"/>
    <property type="evidence" value="ECO:0007669"/>
    <property type="project" value="UniProtKB-UniRule"/>
</dbReference>
<dbReference type="PANTHER" id="PTHR12701:SF65">
    <property type="entry name" value="ENDOPLASMIC RETICULUM TRANSMEMBRANE PROTEIN"/>
    <property type="match status" value="1"/>
</dbReference>
<feature type="transmembrane region" description="Helical" evidence="1">
    <location>
        <begin position="43"/>
        <end position="64"/>
    </location>
</feature>
<name>A0AAV1SGD3_9ROSI</name>
<keyword evidence="1" id="KW-0931">ER-Golgi transport</keyword>
<dbReference type="AlphaFoldDB" id="A0AAV1SGD3"/>
<evidence type="ECO:0000313" key="3">
    <source>
        <dbReference type="Proteomes" id="UP001314170"/>
    </source>
</evidence>
<comment type="similarity">
    <text evidence="1">Belongs to the BCAP29/BCAP31 family.</text>
</comment>
<dbReference type="Proteomes" id="UP001314170">
    <property type="component" value="Unassembled WGS sequence"/>
</dbReference>
<dbReference type="GO" id="GO:0070973">
    <property type="term" value="P:protein localization to endoplasmic reticulum exit site"/>
    <property type="evidence" value="ECO:0007669"/>
    <property type="project" value="UniProtKB-UniRule"/>
</dbReference>
<keyword evidence="1" id="KW-0256">Endoplasmic reticulum</keyword>
<keyword evidence="3" id="KW-1185">Reference proteome</keyword>
<evidence type="ECO:0000256" key="1">
    <source>
        <dbReference type="RuleBase" id="RU367026"/>
    </source>
</evidence>
<evidence type="ECO:0000313" key="2">
    <source>
        <dbReference type="EMBL" id="CAK7350130.1"/>
    </source>
</evidence>
<reference evidence="2 3" key="1">
    <citation type="submission" date="2024-01" db="EMBL/GenBank/DDBJ databases">
        <authorList>
            <person name="Waweru B."/>
        </authorList>
    </citation>
    <scope>NUCLEOTIDE SEQUENCE [LARGE SCALE GENOMIC DNA]</scope>
</reference>
<dbReference type="EMBL" id="CAWUPB010001184">
    <property type="protein sequence ID" value="CAK7350130.1"/>
    <property type="molecule type" value="Genomic_DNA"/>
</dbReference>
<keyword evidence="1" id="KW-0813">Transport</keyword>
<dbReference type="PANTHER" id="PTHR12701">
    <property type="entry name" value="BCR-ASSOCIATED PROTEIN, BAP"/>
    <property type="match status" value="1"/>
</dbReference>
<organism evidence="2 3">
    <name type="scientific">Dovyalis caffra</name>
    <dbReference type="NCBI Taxonomy" id="77055"/>
    <lineage>
        <taxon>Eukaryota</taxon>
        <taxon>Viridiplantae</taxon>
        <taxon>Streptophyta</taxon>
        <taxon>Embryophyta</taxon>
        <taxon>Tracheophyta</taxon>
        <taxon>Spermatophyta</taxon>
        <taxon>Magnoliopsida</taxon>
        <taxon>eudicotyledons</taxon>
        <taxon>Gunneridae</taxon>
        <taxon>Pentapetalae</taxon>
        <taxon>rosids</taxon>
        <taxon>fabids</taxon>
        <taxon>Malpighiales</taxon>
        <taxon>Salicaceae</taxon>
        <taxon>Flacourtieae</taxon>
        <taxon>Dovyalis</taxon>
    </lineage>
</organism>
<proteinExistence type="inferred from homology"/>
<sequence>MINLLFTMVFTEMTLILILLFRTPLRKLVILGMDKLKQGKGPLVAKTVATTLLVVFTSVLNNVMQIRKRLLDAGVVNSTDEVLMAERILEASLLGFSLFLALMIDRLHYYIKELFLVRDEMEEVKRLNQLDHKDKKSSRRSADTY</sequence>
<keyword evidence="1" id="KW-0812">Transmembrane</keyword>
<comment type="subcellular location">
    <subcellularLocation>
        <location evidence="1">Endoplasmic reticulum membrane</location>
        <topology evidence="1">Multi-pass membrane protein</topology>
    </subcellularLocation>
</comment>
<dbReference type="GO" id="GO:0005789">
    <property type="term" value="C:endoplasmic reticulum membrane"/>
    <property type="evidence" value="ECO:0007669"/>
    <property type="project" value="UniProtKB-SubCell"/>
</dbReference>
<protein>
    <recommendedName>
        <fullName evidence="1">Endoplasmic reticulum transmembrane protein</fullName>
    </recommendedName>
</protein>
<comment type="caution">
    <text evidence="1">Lacks conserved residue(s) required for the propagation of feature annotation.</text>
</comment>